<sequence length="61" mass="6231">MTTHTSHLSNAARLERRIAAASAVAAPTDANGQTIGKPATYTYDQDGRMVSATAAAPDDAA</sequence>
<proteinExistence type="predicted"/>
<keyword evidence="2" id="KW-1185">Reference proteome</keyword>
<organism evidence="1 2">
    <name type="scientific">Pengzhenrongella frigida</name>
    <dbReference type="NCBI Taxonomy" id="1259133"/>
    <lineage>
        <taxon>Bacteria</taxon>
        <taxon>Bacillati</taxon>
        <taxon>Actinomycetota</taxon>
        <taxon>Actinomycetes</taxon>
        <taxon>Micrococcales</taxon>
        <taxon>Pengzhenrongella</taxon>
    </lineage>
</organism>
<accession>A0A4Q5MY72</accession>
<gene>
    <name evidence="1" type="ORF">EUA98_12330</name>
</gene>
<evidence type="ECO:0008006" key="3">
    <source>
        <dbReference type="Google" id="ProtNLM"/>
    </source>
</evidence>
<evidence type="ECO:0000313" key="2">
    <source>
        <dbReference type="Proteomes" id="UP000293764"/>
    </source>
</evidence>
<dbReference type="Pfam" id="PF05593">
    <property type="entry name" value="RHS_repeat"/>
    <property type="match status" value="1"/>
</dbReference>
<dbReference type="AlphaFoldDB" id="A0A4Q5MY72"/>
<dbReference type="Proteomes" id="UP000293764">
    <property type="component" value="Unassembled WGS sequence"/>
</dbReference>
<dbReference type="InterPro" id="IPR031325">
    <property type="entry name" value="RHS_repeat"/>
</dbReference>
<name>A0A4Q5MY72_9MICO</name>
<dbReference type="RefSeq" id="WP_130102994.1">
    <property type="nucleotide sequence ID" value="NZ_SDWW01000029.1"/>
</dbReference>
<protein>
    <recommendedName>
        <fullName evidence="3">RHS repeat protein</fullName>
    </recommendedName>
</protein>
<dbReference type="EMBL" id="SDWW01000029">
    <property type="protein sequence ID" value="RYV50638.1"/>
    <property type="molecule type" value="Genomic_DNA"/>
</dbReference>
<comment type="caution">
    <text evidence="1">The sequence shown here is derived from an EMBL/GenBank/DDBJ whole genome shotgun (WGS) entry which is preliminary data.</text>
</comment>
<evidence type="ECO:0000313" key="1">
    <source>
        <dbReference type="EMBL" id="RYV50638.1"/>
    </source>
</evidence>
<reference evidence="1 2" key="1">
    <citation type="submission" date="2019-01" db="EMBL/GenBank/DDBJ databases">
        <title>Novel species of Cellulomonas.</title>
        <authorList>
            <person name="Liu Q."/>
            <person name="Xin Y.-H."/>
        </authorList>
    </citation>
    <scope>NUCLEOTIDE SEQUENCE [LARGE SCALE GENOMIC DNA]</scope>
    <source>
        <strain evidence="1 2">HLT2-17</strain>
    </source>
</reference>